<dbReference type="AlphaFoldDB" id="A0AA37SZ62"/>
<name>A0AA37SZ62_9ALTE</name>
<dbReference type="InterPro" id="IPR028098">
    <property type="entry name" value="Glyco_trans_4-like_N"/>
</dbReference>
<dbReference type="Pfam" id="PF13439">
    <property type="entry name" value="Glyco_transf_4"/>
    <property type="match status" value="1"/>
</dbReference>
<organism evidence="2 3">
    <name type="scientific">Agaribacter marinus</name>
    <dbReference type="NCBI Taxonomy" id="1431249"/>
    <lineage>
        <taxon>Bacteria</taxon>
        <taxon>Pseudomonadati</taxon>
        <taxon>Pseudomonadota</taxon>
        <taxon>Gammaproteobacteria</taxon>
        <taxon>Alteromonadales</taxon>
        <taxon>Alteromonadaceae</taxon>
        <taxon>Agaribacter</taxon>
    </lineage>
</organism>
<dbReference type="EMBL" id="BSOT01000005">
    <property type="protein sequence ID" value="GLR70631.1"/>
    <property type="molecule type" value="Genomic_DNA"/>
</dbReference>
<proteinExistence type="predicted"/>
<evidence type="ECO:0000313" key="3">
    <source>
        <dbReference type="Proteomes" id="UP001156601"/>
    </source>
</evidence>
<dbReference type="Pfam" id="PF13692">
    <property type="entry name" value="Glyco_trans_1_4"/>
    <property type="match status" value="1"/>
</dbReference>
<dbReference type="Proteomes" id="UP001156601">
    <property type="component" value="Unassembled WGS sequence"/>
</dbReference>
<sequence>MKKKKVLHIFGIMNRGGAELRTLSTVPEMTSRKVTYDYLVLSGQKGVLDDSIKASGSVIHYCKLGPMFLSKYVKILRHNDYDVVHSHVSLVSGLMLLIAWMCGIKVRIAHFRSTHDVETPSIFRRLRDHILRFLLRRFATSIVGVSKATLDAFWHREWPHNTKFKVIYNGFPHVKFSQTPDFWQSVCAKPCHGPRILHVARMHEQKNQIFLMRVFCEYLKQASHATLVMVGKEDPAIKRELLHTIAEFGAEENVIFTGEQAEVLPFMLHADLMLFPSKWEGLPGAVMESARVGLRVLGSKIPPIEEVSEKLPCVQALPLEKTPKEWADQITRVLAEKPQTNTYRQAFIESEFQLENNVKQLFTLYAQ</sequence>
<evidence type="ECO:0000313" key="2">
    <source>
        <dbReference type="EMBL" id="GLR70631.1"/>
    </source>
</evidence>
<gene>
    <name evidence="2" type="primary">epsF</name>
    <name evidence="2" type="ORF">GCM10007852_15390</name>
</gene>
<dbReference type="InterPro" id="IPR050194">
    <property type="entry name" value="Glycosyltransferase_grp1"/>
</dbReference>
<feature type="domain" description="Glycosyltransferase subfamily 4-like N-terminal" evidence="1">
    <location>
        <begin position="16"/>
        <end position="171"/>
    </location>
</feature>
<reference evidence="2" key="1">
    <citation type="journal article" date="2014" name="Int. J. Syst. Evol. Microbiol.">
        <title>Complete genome sequence of Corynebacterium casei LMG S-19264T (=DSM 44701T), isolated from a smear-ripened cheese.</title>
        <authorList>
            <consortium name="US DOE Joint Genome Institute (JGI-PGF)"/>
            <person name="Walter F."/>
            <person name="Albersmeier A."/>
            <person name="Kalinowski J."/>
            <person name="Ruckert C."/>
        </authorList>
    </citation>
    <scope>NUCLEOTIDE SEQUENCE</scope>
    <source>
        <strain evidence="2">NBRC 110023</strain>
    </source>
</reference>
<comment type="caution">
    <text evidence="2">The sequence shown here is derived from an EMBL/GenBank/DDBJ whole genome shotgun (WGS) entry which is preliminary data.</text>
</comment>
<evidence type="ECO:0000259" key="1">
    <source>
        <dbReference type="Pfam" id="PF13439"/>
    </source>
</evidence>
<dbReference type="PANTHER" id="PTHR45947:SF3">
    <property type="entry name" value="SULFOQUINOVOSYL TRANSFERASE SQD2"/>
    <property type="match status" value="1"/>
</dbReference>
<dbReference type="PANTHER" id="PTHR45947">
    <property type="entry name" value="SULFOQUINOVOSYL TRANSFERASE SQD2"/>
    <property type="match status" value="1"/>
</dbReference>
<dbReference type="Gene3D" id="3.40.50.2000">
    <property type="entry name" value="Glycogen Phosphorylase B"/>
    <property type="match status" value="2"/>
</dbReference>
<dbReference type="RefSeq" id="WP_284216919.1">
    <property type="nucleotide sequence ID" value="NZ_BSOT01000005.1"/>
</dbReference>
<protein>
    <submittedName>
        <fullName evidence="2">Glycosyltransferase EpsF</fullName>
    </submittedName>
</protein>
<dbReference type="GO" id="GO:0016757">
    <property type="term" value="F:glycosyltransferase activity"/>
    <property type="evidence" value="ECO:0007669"/>
    <property type="project" value="UniProtKB-ARBA"/>
</dbReference>
<reference evidence="2" key="2">
    <citation type="submission" date="2023-01" db="EMBL/GenBank/DDBJ databases">
        <title>Draft genome sequence of Agaribacter marinus strain NBRC 110023.</title>
        <authorList>
            <person name="Sun Q."/>
            <person name="Mori K."/>
        </authorList>
    </citation>
    <scope>NUCLEOTIDE SEQUENCE</scope>
    <source>
        <strain evidence="2">NBRC 110023</strain>
    </source>
</reference>
<accession>A0AA37SZ62</accession>
<keyword evidence="3" id="KW-1185">Reference proteome</keyword>
<dbReference type="SUPFAM" id="SSF53756">
    <property type="entry name" value="UDP-Glycosyltransferase/glycogen phosphorylase"/>
    <property type="match status" value="1"/>
</dbReference>